<organism evidence="3 4">
    <name type="scientific">Hoeflea olei</name>
    <dbReference type="NCBI Taxonomy" id="1480615"/>
    <lineage>
        <taxon>Bacteria</taxon>
        <taxon>Pseudomonadati</taxon>
        <taxon>Pseudomonadota</taxon>
        <taxon>Alphaproteobacteria</taxon>
        <taxon>Hyphomicrobiales</taxon>
        <taxon>Rhizobiaceae</taxon>
        <taxon>Hoeflea</taxon>
    </lineage>
</organism>
<sequence>MMLRPAAKPAEGRAPGARAAVLLLAAGLALAPGASFAQAQATPEPQDPPMVDCTPSEPFEGGEAQPRADAAPDADLTAKLDACNGVITPPAVGDSDFTAPAPPIGDTPVIEPEDLPPQTSD</sequence>
<evidence type="ECO:0000256" key="1">
    <source>
        <dbReference type="SAM" id="MobiDB-lite"/>
    </source>
</evidence>
<keyword evidence="4" id="KW-1185">Reference proteome</keyword>
<dbReference type="AlphaFoldDB" id="A0A1C1YTT3"/>
<evidence type="ECO:0000256" key="2">
    <source>
        <dbReference type="SAM" id="SignalP"/>
    </source>
</evidence>
<dbReference type="STRING" id="1480615.AWJ14_07265"/>
<dbReference type="EMBL" id="LQZT01000023">
    <property type="protein sequence ID" value="OCW56949.1"/>
    <property type="molecule type" value="Genomic_DNA"/>
</dbReference>
<evidence type="ECO:0000313" key="3">
    <source>
        <dbReference type="EMBL" id="OCW56949.1"/>
    </source>
</evidence>
<protein>
    <submittedName>
        <fullName evidence="3">Uncharacterized protein</fullName>
    </submittedName>
</protein>
<name>A0A1C1YTT3_9HYPH</name>
<feature type="region of interest" description="Disordered" evidence="1">
    <location>
        <begin position="36"/>
        <end position="73"/>
    </location>
</feature>
<evidence type="ECO:0000313" key="4">
    <source>
        <dbReference type="Proteomes" id="UP000094795"/>
    </source>
</evidence>
<comment type="caution">
    <text evidence="3">The sequence shown here is derived from an EMBL/GenBank/DDBJ whole genome shotgun (WGS) entry which is preliminary data.</text>
</comment>
<accession>A0A1C1YTT3</accession>
<proteinExistence type="predicted"/>
<keyword evidence="2" id="KW-0732">Signal</keyword>
<gene>
    <name evidence="3" type="ORF">AWJ14_07265</name>
</gene>
<feature type="region of interest" description="Disordered" evidence="1">
    <location>
        <begin position="88"/>
        <end position="121"/>
    </location>
</feature>
<feature type="signal peptide" evidence="2">
    <location>
        <begin position="1"/>
        <end position="37"/>
    </location>
</feature>
<feature type="chain" id="PRO_5008656420" evidence="2">
    <location>
        <begin position="38"/>
        <end position="121"/>
    </location>
</feature>
<reference evidence="3 4" key="1">
    <citation type="submission" date="2015-12" db="EMBL/GenBank/DDBJ databases">
        <authorList>
            <person name="Shamseldin A."/>
            <person name="Moawad H."/>
            <person name="Abd El-Rahim W.M."/>
            <person name="Sadowsky M.J."/>
        </authorList>
    </citation>
    <scope>NUCLEOTIDE SEQUENCE [LARGE SCALE GENOMIC DNA]</scope>
    <source>
        <strain evidence="3 4">JC234</strain>
    </source>
</reference>
<feature type="compositionally biased region" description="Low complexity" evidence="1">
    <location>
        <begin position="64"/>
        <end position="73"/>
    </location>
</feature>
<dbReference type="Proteomes" id="UP000094795">
    <property type="component" value="Unassembled WGS sequence"/>
</dbReference>